<organism evidence="2 3">
    <name type="scientific">Diaporthe australafricana</name>
    <dbReference type="NCBI Taxonomy" id="127596"/>
    <lineage>
        <taxon>Eukaryota</taxon>
        <taxon>Fungi</taxon>
        <taxon>Dikarya</taxon>
        <taxon>Ascomycota</taxon>
        <taxon>Pezizomycotina</taxon>
        <taxon>Sordariomycetes</taxon>
        <taxon>Sordariomycetidae</taxon>
        <taxon>Diaporthales</taxon>
        <taxon>Diaporthaceae</taxon>
        <taxon>Diaporthe</taxon>
    </lineage>
</organism>
<dbReference type="PANTHER" id="PTHR31252">
    <property type="entry name" value="DUF4419 DOMAIN-CONTAINING PROTEIN"/>
    <property type="match status" value="1"/>
</dbReference>
<dbReference type="EMBL" id="JAWRVE010000128">
    <property type="protein sequence ID" value="KAL1855726.1"/>
    <property type="molecule type" value="Genomic_DNA"/>
</dbReference>
<protein>
    <submittedName>
        <fullName evidence="2">Uncharacterized protein</fullName>
    </submittedName>
</protein>
<dbReference type="Pfam" id="PF14388">
    <property type="entry name" value="DUF4419"/>
    <property type="match status" value="1"/>
</dbReference>
<feature type="region of interest" description="Disordered" evidence="1">
    <location>
        <begin position="365"/>
        <end position="399"/>
    </location>
</feature>
<proteinExistence type="predicted"/>
<evidence type="ECO:0000256" key="1">
    <source>
        <dbReference type="SAM" id="MobiDB-lite"/>
    </source>
</evidence>
<dbReference type="Proteomes" id="UP001583177">
    <property type="component" value="Unassembled WGS sequence"/>
</dbReference>
<gene>
    <name evidence="2" type="ORF">Daus18300_011009</name>
</gene>
<evidence type="ECO:0000313" key="2">
    <source>
        <dbReference type="EMBL" id="KAL1855726.1"/>
    </source>
</evidence>
<keyword evidence="3" id="KW-1185">Reference proteome</keyword>
<comment type="caution">
    <text evidence="2">The sequence shown here is derived from an EMBL/GenBank/DDBJ whole genome shotgun (WGS) entry which is preliminary data.</text>
</comment>
<evidence type="ECO:0000313" key="3">
    <source>
        <dbReference type="Proteomes" id="UP001583177"/>
    </source>
</evidence>
<dbReference type="PANTHER" id="PTHR31252:SF11">
    <property type="entry name" value="DUF4419 DOMAIN-CONTAINING PROTEIN"/>
    <property type="match status" value="1"/>
</dbReference>
<sequence length="414" mass="46237">MPVIPKMLDHPPRSGRYAKTLSGEDFLKENCPELRRQPHSFLEGGLNVDSLSEDRVSPSRNGLVWTAYHACTRHHQLVIGPEDVWFAILTQISFYIHRHSEELRPFFVAHGGKKKFGVKSDVMGFDDMARAMGDVIGENVVHPELRDWILPSFSTTSYGHCGLPSASFKSPPEGDGWREILRRLDTLELLGSEPSTFASMLRPILSNIIFSLDDPIGDDAERFWKESMHPDCYSGTDCFTGWLTAFCYWDEQGKVSEFWDKAGDTTRPEDISYPTIAVEKIPSGLISVPVEVRDKGEIYRATFLAGSFGIHVEASPPPLVTMIRHTDTAENPTKENVLTDHANGQKNRARFGHLGAIFSKFLKVPPSNPEASESRGPSTHDITDRSTGPEGQANTSAAPLTLDPLTGWWMYKHI</sequence>
<dbReference type="InterPro" id="IPR025533">
    <property type="entry name" value="DUF4419"/>
</dbReference>
<name>A0ABR3W891_9PEZI</name>
<accession>A0ABR3W891</accession>
<reference evidence="2 3" key="1">
    <citation type="journal article" date="2024" name="IMA Fungus">
        <title>IMA Genome - F19 : A genome assembly and annotation guide to empower mycologists, including annotated draft genome sequences of Ceratocystis pirilliformis, Diaporthe australafricana, Fusarium ophioides, Paecilomyces lecythidis, and Sporothrix stenoceras.</title>
        <authorList>
            <person name="Aylward J."/>
            <person name="Wilson A.M."/>
            <person name="Visagie C.M."/>
            <person name="Spraker J."/>
            <person name="Barnes I."/>
            <person name="Buitendag C."/>
            <person name="Ceriani C."/>
            <person name="Del Mar Angel L."/>
            <person name="du Plessis D."/>
            <person name="Fuchs T."/>
            <person name="Gasser K."/>
            <person name="Kramer D."/>
            <person name="Li W."/>
            <person name="Munsamy K."/>
            <person name="Piso A."/>
            <person name="Price J.L."/>
            <person name="Sonnekus B."/>
            <person name="Thomas C."/>
            <person name="van der Nest A."/>
            <person name="van Dijk A."/>
            <person name="van Heerden A."/>
            <person name="van Vuuren N."/>
            <person name="Yilmaz N."/>
            <person name="Duong T.A."/>
            <person name="van der Merwe N.A."/>
            <person name="Wingfield M.J."/>
            <person name="Wingfield B.D."/>
        </authorList>
    </citation>
    <scope>NUCLEOTIDE SEQUENCE [LARGE SCALE GENOMIC DNA]</scope>
    <source>
        <strain evidence="2 3">CMW 18300</strain>
    </source>
</reference>